<protein>
    <recommendedName>
        <fullName evidence="4">YHS domain-containing protein</fullName>
    </recommendedName>
</protein>
<feature type="signal peptide" evidence="1">
    <location>
        <begin position="1"/>
        <end position="18"/>
    </location>
</feature>
<dbReference type="EMBL" id="LVWE01000003">
    <property type="protein sequence ID" value="OAD46271.1"/>
    <property type="molecule type" value="Genomic_DNA"/>
</dbReference>
<gene>
    <name evidence="2" type="ORF">LPB303_01680</name>
</gene>
<proteinExistence type="predicted"/>
<dbReference type="Proteomes" id="UP000076923">
    <property type="component" value="Unassembled WGS sequence"/>
</dbReference>
<evidence type="ECO:0000313" key="2">
    <source>
        <dbReference type="EMBL" id="OAD46271.1"/>
    </source>
</evidence>
<organism evidence="2 3">
    <name type="scientific">Polaribacter atrinae</name>
    <dbReference type="NCBI Taxonomy" id="1333662"/>
    <lineage>
        <taxon>Bacteria</taxon>
        <taxon>Pseudomonadati</taxon>
        <taxon>Bacteroidota</taxon>
        <taxon>Flavobacteriia</taxon>
        <taxon>Flavobacteriales</taxon>
        <taxon>Flavobacteriaceae</taxon>
    </lineage>
</organism>
<comment type="caution">
    <text evidence="2">The sequence shown here is derived from an EMBL/GenBank/DDBJ whole genome shotgun (WGS) entry which is preliminary data.</text>
</comment>
<keyword evidence="1" id="KW-0732">Signal</keyword>
<reference evidence="2 3" key="1">
    <citation type="submission" date="2016-02" db="EMBL/GenBank/DDBJ databases">
        <title>Draft genome sequence of Polaribacter atrinae KACC17473.</title>
        <authorList>
            <person name="Shin S.-K."/>
            <person name="Yi H."/>
        </authorList>
    </citation>
    <scope>NUCLEOTIDE SEQUENCE [LARGE SCALE GENOMIC DNA]</scope>
    <source>
        <strain evidence="2 3">KACC 17473</strain>
    </source>
</reference>
<dbReference type="AlphaFoldDB" id="A0A176TF51"/>
<dbReference type="OrthoDB" id="344729at2"/>
<dbReference type="NCBIfam" id="NF041384">
    <property type="entry name" value="YHS_seleno_dom"/>
    <property type="match status" value="1"/>
</dbReference>
<feature type="chain" id="PRO_5008049881" description="YHS domain-containing protein" evidence="1">
    <location>
        <begin position="19"/>
        <end position="150"/>
    </location>
</feature>
<dbReference type="Gene3D" id="2.115.10.20">
    <property type="entry name" value="Glycosyl hydrolase domain, family 43"/>
    <property type="match status" value="1"/>
</dbReference>
<evidence type="ECO:0000256" key="1">
    <source>
        <dbReference type="SAM" id="SignalP"/>
    </source>
</evidence>
<evidence type="ECO:0000313" key="3">
    <source>
        <dbReference type="Proteomes" id="UP000076923"/>
    </source>
</evidence>
<name>A0A176TF51_9FLAO</name>
<evidence type="ECO:0008006" key="4">
    <source>
        <dbReference type="Google" id="ProtNLM"/>
    </source>
</evidence>
<dbReference type="STRING" id="1333662.LPB303_01680"/>
<dbReference type="RefSeq" id="WP_068447500.1">
    <property type="nucleotide sequence ID" value="NZ_CANKUV010000001.1"/>
</dbReference>
<accession>A0A176TF51</accession>
<dbReference type="InterPro" id="IPR023296">
    <property type="entry name" value="Glyco_hydro_beta-prop_sf"/>
</dbReference>
<keyword evidence="3" id="KW-1185">Reference proteome</keyword>
<sequence>MKQFILLFFLVTSTIISAQDIDYNTKKGFVAEGYDVVSYFNNKAEKGEKNFTTTYDDVQFKFSSKENLAIFNKSPKKYVPAYGGYCAYAIGAKGEKVSIDPETFEIRDGKLYLFYNSWGTNTLELWEKEGAELLRDKADKNWKKIINNED</sequence>